<feature type="compositionally biased region" description="Low complexity" evidence="1">
    <location>
        <begin position="31"/>
        <end position="42"/>
    </location>
</feature>
<dbReference type="InterPro" id="IPR013320">
    <property type="entry name" value="ConA-like_dom_sf"/>
</dbReference>
<dbReference type="Proteomes" id="UP000682733">
    <property type="component" value="Unassembled WGS sequence"/>
</dbReference>
<gene>
    <name evidence="2" type="ORF">OVA965_LOCUS8143</name>
    <name evidence="3" type="ORF">TMI583_LOCUS8139</name>
</gene>
<dbReference type="Gene3D" id="2.60.120.200">
    <property type="match status" value="1"/>
</dbReference>
<evidence type="ECO:0000256" key="1">
    <source>
        <dbReference type="SAM" id="MobiDB-lite"/>
    </source>
</evidence>
<dbReference type="AlphaFoldDB" id="A0A8S2HKV1"/>
<evidence type="ECO:0000313" key="3">
    <source>
        <dbReference type="EMBL" id="CAF3656098.1"/>
    </source>
</evidence>
<proteinExistence type="predicted"/>
<comment type="caution">
    <text evidence="3">The sequence shown here is derived from an EMBL/GenBank/DDBJ whole genome shotgun (WGS) entry which is preliminary data.</text>
</comment>
<feature type="region of interest" description="Disordered" evidence="1">
    <location>
        <begin position="30"/>
        <end position="54"/>
    </location>
</feature>
<protein>
    <recommendedName>
        <fullName evidence="5">LamG domain-containing protein</fullName>
    </recommendedName>
</protein>
<dbReference type="SUPFAM" id="SSF49899">
    <property type="entry name" value="Concanavalin A-like lectins/glucanases"/>
    <property type="match status" value="1"/>
</dbReference>
<name>A0A8S2HKV1_9BILA</name>
<reference evidence="3" key="1">
    <citation type="submission" date="2021-02" db="EMBL/GenBank/DDBJ databases">
        <authorList>
            <person name="Nowell W R."/>
        </authorList>
    </citation>
    <scope>NUCLEOTIDE SEQUENCE</scope>
</reference>
<dbReference type="EMBL" id="CAJNOK010002700">
    <property type="protein sequence ID" value="CAF0871284.1"/>
    <property type="molecule type" value="Genomic_DNA"/>
</dbReference>
<evidence type="ECO:0000313" key="4">
    <source>
        <dbReference type="Proteomes" id="UP000682733"/>
    </source>
</evidence>
<feature type="compositionally biased region" description="Polar residues" evidence="1">
    <location>
        <begin position="43"/>
        <end position="52"/>
    </location>
</feature>
<dbReference type="EMBL" id="CAJOBA010002701">
    <property type="protein sequence ID" value="CAF3656098.1"/>
    <property type="molecule type" value="Genomic_DNA"/>
</dbReference>
<sequence length="270" mass="29911">MSINRKDKHPQVTKIKRKLSNARRVPDVPKLLSSTSAETTLTPDNIQKPTTSRARRQLGRTRVLGLGPCLASDTYQITVEAWVKTASSLGTARRDVVQNGIYFLNFQQKELAFYVYGKTTGKNFDDPTLNSGGYYMSTCINLTVGIWYHIAASVGINPVNSSTYKVVLYLNGMEIRSSVINPFVFRPGCAIHCLPSIGYYVGSWVGGIAEVRVWNYVRTPAQILTYANQRFDQSDNGLIFYASYSNNLNAIDPGTSQTFPATNGQLEAPC</sequence>
<dbReference type="Proteomes" id="UP000677228">
    <property type="component" value="Unassembled WGS sequence"/>
</dbReference>
<accession>A0A8S2HKV1</accession>
<dbReference type="Pfam" id="PF13385">
    <property type="entry name" value="Laminin_G_3"/>
    <property type="match status" value="1"/>
</dbReference>
<evidence type="ECO:0000313" key="2">
    <source>
        <dbReference type="EMBL" id="CAF0871284.1"/>
    </source>
</evidence>
<evidence type="ECO:0008006" key="5">
    <source>
        <dbReference type="Google" id="ProtNLM"/>
    </source>
</evidence>
<organism evidence="3 4">
    <name type="scientific">Didymodactylos carnosus</name>
    <dbReference type="NCBI Taxonomy" id="1234261"/>
    <lineage>
        <taxon>Eukaryota</taxon>
        <taxon>Metazoa</taxon>
        <taxon>Spiralia</taxon>
        <taxon>Gnathifera</taxon>
        <taxon>Rotifera</taxon>
        <taxon>Eurotatoria</taxon>
        <taxon>Bdelloidea</taxon>
        <taxon>Philodinida</taxon>
        <taxon>Philodinidae</taxon>
        <taxon>Didymodactylos</taxon>
    </lineage>
</organism>